<organism evidence="2 3">
    <name type="scientific">Immersiella caudata</name>
    <dbReference type="NCBI Taxonomy" id="314043"/>
    <lineage>
        <taxon>Eukaryota</taxon>
        <taxon>Fungi</taxon>
        <taxon>Dikarya</taxon>
        <taxon>Ascomycota</taxon>
        <taxon>Pezizomycotina</taxon>
        <taxon>Sordariomycetes</taxon>
        <taxon>Sordariomycetidae</taxon>
        <taxon>Sordariales</taxon>
        <taxon>Lasiosphaeriaceae</taxon>
        <taxon>Immersiella</taxon>
    </lineage>
</organism>
<name>A0AA39WQ83_9PEZI</name>
<dbReference type="Proteomes" id="UP001175000">
    <property type="component" value="Unassembled WGS sequence"/>
</dbReference>
<keyword evidence="1" id="KW-0732">Signal</keyword>
<accession>A0AA39WQ83</accession>
<protein>
    <submittedName>
        <fullName evidence="2">Uncharacterized protein</fullName>
    </submittedName>
</protein>
<evidence type="ECO:0000313" key="2">
    <source>
        <dbReference type="EMBL" id="KAK0619516.1"/>
    </source>
</evidence>
<dbReference type="AlphaFoldDB" id="A0AA39WQ83"/>
<sequence>MLSSPQICRQPSPLRNSAVFWFLLVAVSLAPKVAQAEGHAATSPTSTDEIFPGLVAFGFHLGQPYGTSVARLENRTTIPLSQILGTGDYVVLMEGVVAQPTTLPYWFSLVGLLSNGGWVSPQEKRAMFRFLPRW</sequence>
<keyword evidence="3" id="KW-1185">Reference proteome</keyword>
<evidence type="ECO:0000313" key="3">
    <source>
        <dbReference type="Proteomes" id="UP001175000"/>
    </source>
</evidence>
<reference evidence="2" key="1">
    <citation type="submission" date="2023-06" db="EMBL/GenBank/DDBJ databases">
        <title>Genome-scale phylogeny and comparative genomics of the fungal order Sordariales.</title>
        <authorList>
            <consortium name="Lawrence Berkeley National Laboratory"/>
            <person name="Hensen N."/>
            <person name="Bonometti L."/>
            <person name="Westerberg I."/>
            <person name="Brannstrom I.O."/>
            <person name="Guillou S."/>
            <person name="Cros-Aarteil S."/>
            <person name="Calhoun S."/>
            <person name="Haridas S."/>
            <person name="Kuo A."/>
            <person name="Mondo S."/>
            <person name="Pangilinan J."/>
            <person name="Riley R."/>
            <person name="Labutti K."/>
            <person name="Andreopoulos B."/>
            <person name="Lipzen A."/>
            <person name="Chen C."/>
            <person name="Yanf M."/>
            <person name="Daum C."/>
            <person name="Ng V."/>
            <person name="Clum A."/>
            <person name="Steindorff A."/>
            <person name="Ohm R."/>
            <person name="Martin F."/>
            <person name="Silar P."/>
            <person name="Natvig D."/>
            <person name="Lalanne C."/>
            <person name="Gautier V."/>
            <person name="Ament-Velasquez S.L."/>
            <person name="Kruys A."/>
            <person name="Hutchinson M.I."/>
            <person name="Powell A.J."/>
            <person name="Barry K."/>
            <person name="Miller A.N."/>
            <person name="Grigoriev I.V."/>
            <person name="Debuchy R."/>
            <person name="Gladieux P."/>
            <person name="Thoren M.H."/>
            <person name="Johannesson H."/>
        </authorList>
    </citation>
    <scope>NUCLEOTIDE SEQUENCE</scope>
    <source>
        <strain evidence="2">CBS 606.72</strain>
    </source>
</reference>
<dbReference type="EMBL" id="JAULSU010000004">
    <property type="protein sequence ID" value="KAK0619516.1"/>
    <property type="molecule type" value="Genomic_DNA"/>
</dbReference>
<feature type="signal peptide" evidence="1">
    <location>
        <begin position="1"/>
        <end position="36"/>
    </location>
</feature>
<gene>
    <name evidence="2" type="ORF">B0T14DRAFT_209691</name>
</gene>
<feature type="chain" id="PRO_5041306015" evidence="1">
    <location>
        <begin position="37"/>
        <end position="134"/>
    </location>
</feature>
<evidence type="ECO:0000256" key="1">
    <source>
        <dbReference type="SAM" id="SignalP"/>
    </source>
</evidence>
<proteinExistence type="predicted"/>
<comment type="caution">
    <text evidence="2">The sequence shown here is derived from an EMBL/GenBank/DDBJ whole genome shotgun (WGS) entry which is preliminary data.</text>
</comment>